<name>A0A0W0YRP2_9GAMM</name>
<comment type="caution">
    <text evidence="1">The sequence shown here is derived from an EMBL/GenBank/DDBJ whole genome shotgun (WGS) entry which is preliminary data.</text>
</comment>
<dbReference type="STRING" id="1122169.Lsha_1826"/>
<dbReference type="InterPro" id="IPR023346">
    <property type="entry name" value="Lysozyme-like_dom_sf"/>
</dbReference>
<dbReference type="PATRIC" id="fig|1122169.6.peg.2095"/>
<dbReference type="EMBL" id="LNYW01000048">
    <property type="protein sequence ID" value="KTD59554.1"/>
    <property type="molecule type" value="Genomic_DNA"/>
</dbReference>
<dbReference type="eggNOG" id="COG3179">
    <property type="taxonomic scope" value="Bacteria"/>
</dbReference>
<keyword evidence="2" id="KW-1185">Reference proteome</keyword>
<dbReference type="SUPFAM" id="SSF53955">
    <property type="entry name" value="Lysozyme-like"/>
    <property type="match status" value="1"/>
</dbReference>
<reference evidence="1 2" key="1">
    <citation type="submission" date="2015-11" db="EMBL/GenBank/DDBJ databases">
        <title>Genomic analysis of 38 Legionella species identifies large and diverse effector repertoires.</title>
        <authorList>
            <person name="Burstein D."/>
            <person name="Amaro F."/>
            <person name="Zusman T."/>
            <person name="Lifshitz Z."/>
            <person name="Cohen O."/>
            <person name="Gilbert J.A."/>
            <person name="Pupko T."/>
            <person name="Shuman H.A."/>
            <person name="Segal G."/>
        </authorList>
    </citation>
    <scope>NUCLEOTIDE SEQUENCE [LARGE SCALE GENOMIC DNA]</scope>
    <source>
        <strain evidence="1 2">ATCC 49655</strain>
    </source>
</reference>
<evidence type="ECO:0000313" key="1">
    <source>
        <dbReference type="EMBL" id="KTD59554.1"/>
    </source>
</evidence>
<dbReference type="AlphaFoldDB" id="A0A0W0YRP2"/>
<gene>
    <name evidence="1" type="ORF">Lsha_1826</name>
</gene>
<accession>A0A0W0YRP2</accession>
<proteinExistence type="predicted"/>
<sequence length="317" mass="35983">MLEEEELVNAGEFYLTDSLLDLAHPEWSQEQIERNYNERESIKNEFDFFRYMIENGKAKSPKPYGSLYGSDLLGFIEKTPNSDNAVIGVGKGALAIQNTDVVTMKQLKAMFPRAKSEVLEAYLPEFNSQLAPAGINTPKRLAYFFATVNEETGGMTKFVENDFTYKDPARARKMFRNLRAMSDQEIQSLGNGELFANTAYANINGNGEVSSGDGYFFRGRGLFHYTGREIYMKLGGADYTNHPGLINIPKKDVIAAIEYWDWRKISKRVDLLDYKITSPLSDPAFKSAVEVVNPGLSNIIRRANFYNQYLPTFREKI</sequence>
<organism evidence="1 2">
    <name type="scientific">Legionella shakespearei DSM 23087</name>
    <dbReference type="NCBI Taxonomy" id="1122169"/>
    <lineage>
        <taxon>Bacteria</taxon>
        <taxon>Pseudomonadati</taxon>
        <taxon>Pseudomonadota</taxon>
        <taxon>Gammaproteobacteria</taxon>
        <taxon>Legionellales</taxon>
        <taxon>Legionellaceae</taxon>
        <taxon>Legionella</taxon>
    </lineage>
</organism>
<dbReference type="Gene3D" id="1.10.530.10">
    <property type="match status" value="1"/>
</dbReference>
<evidence type="ECO:0008006" key="3">
    <source>
        <dbReference type="Google" id="ProtNLM"/>
    </source>
</evidence>
<evidence type="ECO:0000313" key="2">
    <source>
        <dbReference type="Proteomes" id="UP000054600"/>
    </source>
</evidence>
<dbReference type="Proteomes" id="UP000054600">
    <property type="component" value="Unassembled WGS sequence"/>
</dbReference>
<protein>
    <recommendedName>
        <fullName evidence="3">Chitinase class I</fullName>
    </recommendedName>
</protein>